<feature type="transmembrane region" description="Helical" evidence="1">
    <location>
        <begin position="127"/>
        <end position="149"/>
    </location>
</feature>
<proteinExistence type="predicted"/>
<protein>
    <submittedName>
        <fullName evidence="2">Uncharacterized protein</fullName>
    </submittedName>
</protein>
<feature type="transmembrane region" description="Helical" evidence="1">
    <location>
        <begin position="17"/>
        <end position="39"/>
    </location>
</feature>
<organism evidence="2 3">
    <name type="scientific">Acinetobacter venetianus</name>
    <dbReference type="NCBI Taxonomy" id="52133"/>
    <lineage>
        <taxon>Bacteria</taxon>
        <taxon>Pseudomonadati</taxon>
        <taxon>Pseudomonadota</taxon>
        <taxon>Gammaproteobacteria</taxon>
        <taxon>Moraxellales</taxon>
        <taxon>Moraxellaceae</taxon>
        <taxon>Acinetobacter</taxon>
    </lineage>
</organism>
<gene>
    <name evidence="2" type="ORF">AVENLUH13518_00666</name>
</gene>
<dbReference type="Proteomes" id="UP000075544">
    <property type="component" value="Unassembled WGS sequence"/>
</dbReference>
<dbReference type="RefSeq" id="WP_227513553.1">
    <property type="nucleotide sequence ID" value="NZ_JRHX01000029.1"/>
</dbReference>
<evidence type="ECO:0000313" key="3">
    <source>
        <dbReference type="Proteomes" id="UP000075544"/>
    </source>
</evidence>
<keyword evidence="1" id="KW-0472">Membrane</keyword>
<sequence length="156" mass="18801">MSEVLLVIKEMVFNNSFLLNAIVFIIIFNIFLMLSTYIYNKIYIKIYRDDFFDLFFGKENALIFREVGGDLVVVAYWFLMRYSFEVFSARKTRFPSCEDVLNKPFHMTPNAYKENVDLFKIKRNSWLVVNLIIYNIFSCYFVFALFIFLKFFNFLC</sequence>
<reference evidence="2 3" key="1">
    <citation type="journal article" date="2016" name="Sci. Rep.">
        <title>Genomic and phenotypic characterization of the species Acinetobacter venetianus.</title>
        <authorList>
            <person name="Fondi M."/>
            <person name="Maida I."/>
            <person name="Perrin E."/>
            <person name="Orlandini V."/>
            <person name="La Torre L."/>
            <person name="Bosi E."/>
            <person name="Negroni A."/>
            <person name="Zanaroli G."/>
            <person name="Fava F."/>
            <person name="Decorosi F."/>
            <person name="Giovannetti L."/>
            <person name="Viti C."/>
            <person name="Vaneechoutte M."/>
            <person name="Dijkshoorn L."/>
            <person name="Fani R."/>
        </authorList>
    </citation>
    <scope>NUCLEOTIDE SEQUENCE [LARGE SCALE GENOMIC DNA]</scope>
    <source>
        <strain evidence="2 3">LUH13518</strain>
    </source>
</reference>
<comment type="caution">
    <text evidence="2">The sequence shown here is derived from an EMBL/GenBank/DDBJ whole genome shotgun (WGS) entry which is preliminary data.</text>
</comment>
<keyword evidence="1" id="KW-1133">Transmembrane helix</keyword>
<evidence type="ECO:0000256" key="1">
    <source>
        <dbReference type="SAM" id="Phobius"/>
    </source>
</evidence>
<keyword evidence="1" id="KW-0812">Transmembrane</keyword>
<dbReference type="EMBL" id="JRHX01000029">
    <property type="protein sequence ID" value="KXZ72278.1"/>
    <property type="molecule type" value="Genomic_DNA"/>
</dbReference>
<dbReference type="AlphaFoldDB" id="A0A150HZ16"/>
<accession>A0A150HZ16</accession>
<name>A0A150HZ16_9GAMM</name>
<evidence type="ECO:0000313" key="2">
    <source>
        <dbReference type="EMBL" id="KXZ72278.1"/>
    </source>
</evidence>
<dbReference type="PATRIC" id="fig|52133.19.peg.687"/>